<proteinExistence type="inferred from homology"/>
<reference evidence="8 9" key="1">
    <citation type="journal article" date="2015" name="Genome Biol. Evol.">
        <title>Phylogenomic analyses indicate that early fungi evolved digesting cell walls of algal ancestors of land plants.</title>
        <authorList>
            <person name="Chang Y."/>
            <person name="Wang S."/>
            <person name="Sekimoto S."/>
            <person name="Aerts A.L."/>
            <person name="Choi C."/>
            <person name="Clum A."/>
            <person name="LaButti K.M."/>
            <person name="Lindquist E.A."/>
            <person name="Yee Ngan C."/>
            <person name="Ohm R.A."/>
            <person name="Salamov A.A."/>
            <person name="Grigoriev I.V."/>
            <person name="Spatafora J.W."/>
            <person name="Berbee M.L."/>
        </authorList>
    </citation>
    <scope>NUCLEOTIDE SEQUENCE [LARGE SCALE GENOMIC DNA]</scope>
    <source>
        <strain evidence="8 9">NRRL 28638</strain>
    </source>
</reference>
<dbReference type="SUPFAM" id="SSF48576">
    <property type="entry name" value="Terpenoid synthases"/>
    <property type="match status" value="1"/>
</dbReference>
<dbReference type="GO" id="GO:0006744">
    <property type="term" value="P:ubiquinone biosynthetic process"/>
    <property type="evidence" value="ECO:0007669"/>
    <property type="project" value="EnsemblFungi"/>
</dbReference>
<evidence type="ECO:0000256" key="5">
    <source>
        <dbReference type="ARBA" id="ARBA00022842"/>
    </source>
</evidence>
<keyword evidence="9" id="KW-1185">Reference proteome</keyword>
<dbReference type="Pfam" id="PF00348">
    <property type="entry name" value="polyprenyl_synt"/>
    <property type="match status" value="1"/>
</dbReference>
<keyword evidence="5" id="KW-0460">Magnesium</keyword>
<sequence>MSYILSKSISRISLNIRSHSSRSLISIKQRSFNNKSTKLAWSEAVQKAETLVNPTSKPLIDFKQIVQDDLSLLNQNIKEILSSGHPVLNTVAQYHFNVGGKHIRPIIVLLLSQATSIAAKKAENPTSVDIDQPIDQKFTLNGSRWKDDYNAHGKPNSEQLASKCSEGCTILPSQRRLAELAEVIHTASLFHDDVIDNSDLRRNIPSVNAQFGNKMAILGGDFLLARASVSLARLRNVQVVELMSTVIANLVEGELLQIKDALPTEHCDTNGPNDQVFEYYLEKTYLKTASLIANSCRGAAVLGNTTDEISEIAYEYGKNLGMAFQLIDDMLDFVVSADEFGKPVGADLELGLTTAPVLFAWQEFPELGPMIKRKFSEPGDVEKVRDLVFESQGLHRTKELAINYCKLATGAISKLPYSESREALIQLCEKVIERKR</sequence>
<dbReference type="SFLD" id="SFLDS00005">
    <property type="entry name" value="Isoprenoid_Synthase_Type_I"/>
    <property type="match status" value="1"/>
</dbReference>
<dbReference type="GO" id="GO:0046872">
    <property type="term" value="F:metal ion binding"/>
    <property type="evidence" value="ECO:0007669"/>
    <property type="project" value="UniProtKB-KW"/>
</dbReference>
<keyword evidence="6" id="KW-0414">Isoprene biosynthesis</keyword>
<dbReference type="CDD" id="cd00685">
    <property type="entry name" value="Trans_IPPS_HT"/>
    <property type="match status" value="1"/>
</dbReference>
<evidence type="ECO:0000313" key="8">
    <source>
        <dbReference type="EMBL" id="KXN67783.1"/>
    </source>
</evidence>
<accession>A0A137NY33</accession>
<dbReference type="PANTHER" id="PTHR12001">
    <property type="entry name" value="GERANYLGERANYL PYROPHOSPHATE SYNTHASE"/>
    <property type="match status" value="1"/>
</dbReference>
<dbReference type="InterPro" id="IPR033749">
    <property type="entry name" value="Polyprenyl_synt_CS"/>
</dbReference>
<comment type="similarity">
    <text evidence="2 7">Belongs to the FPP/GGPP synthase family.</text>
</comment>
<dbReference type="GO" id="GO:0031314">
    <property type="term" value="C:extrinsic component of mitochondrial inner membrane"/>
    <property type="evidence" value="ECO:0007669"/>
    <property type="project" value="EnsemblFungi"/>
</dbReference>
<evidence type="ECO:0000256" key="4">
    <source>
        <dbReference type="ARBA" id="ARBA00022723"/>
    </source>
</evidence>
<protein>
    <submittedName>
        <fullName evidence="8">Decaprenyl-diphosphate synthase subunit 1</fullName>
    </submittedName>
</protein>
<dbReference type="InterPro" id="IPR008949">
    <property type="entry name" value="Isoprenoid_synthase_dom_sf"/>
</dbReference>
<evidence type="ECO:0000256" key="7">
    <source>
        <dbReference type="RuleBase" id="RU004466"/>
    </source>
</evidence>
<keyword evidence="3 7" id="KW-0808">Transferase</keyword>
<dbReference type="PANTHER" id="PTHR12001:SF69">
    <property type="entry name" value="ALL TRANS-POLYPRENYL-DIPHOSPHATE SYNTHASE PDSS1"/>
    <property type="match status" value="1"/>
</dbReference>
<dbReference type="Proteomes" id="UP000070444">
    <property type="component" value="Unassembled WGS sequence"/>
</dbReference>
<dbReference type="AlphaFoldDB" id="A0A137NY33"/>
<dbReference type="GO" id="GO:1990234">
    <property type="term" value="C:transferase complex"/>
    <property type="evidence" value="ECO:0007669"/>
    <property type="project" value="TreeGrafter"/>
</dbReference>
<evidence type="ECO:0000313" key="9">
    <source>
        <dbReference type="Proteomes" id="UP000070444"/>
    </source>
</evidence>
<evidence type="ECO:0000256" key="3">
    <source>
        <dbReference type="ARBA" id="ARBA00022679"/>
    </source>
</evidence>
<dbReference type="OMA" id="AFDYYLH"/>
<evidence type="ECO:0000256" key="6">
    <source>
        <dbReference type="ARBA" id="ARBA00023229"/>
    </source>
</evidence>
<dbReference type="GO" id="GO:0000010">
    <property type="term" value="F:heptaprenyl diphosphate synthase activity"/>
    <property type="evidence" value="ECO:0007669"/>
    <property type="project" value="EnsemblFungi"/>
</dbReference>
<dbReference type="InterPro" id="IPR000092">
    <property type="entry name" value="Polyprenyl_synt"/>
</dbReference>
<dbReference type="OrthoDB" id="9927103at2759"/>
<name>A0A137NY33_CONC2</name>
<dbReference type="EMBL" id="KQ964613">
    <property type="protein sequence ID" value="KXN67783.1"/>
    <property type="molecule type" value="Genomic_DNA"/>
</dbReference>
<evidence type="ECO:0000256" key="1">
    <source>
        <dbReference type="ARBA" id="ARBA00001946"/>
    </source>
</evidence>
<dbReference type="PROSITE" id="PS00444">
    <property type="entry name" value="POLYPRENYL_SYNTHASE_2"/>
    <property type="match status" value="1"/>
</dbReference>
<organism evidence="8 9">
    <name type="scientific">Conidiobolus coronatus (strain ATCC 28846 / CBS 209.66 / NRRL 28638)</name>
    <name type="common">Delacroixia coronata</name>
    <dbReference type="NCBI Taxonomy" id="796925"/>
    <lineage>
        <taxon>Eukaryota</taxon>
        <taxon>Fungi</taxon>
        <taxon>Fungi incertae sedis</taxon>
        <taxon>Zoopagomycota</taxon>
        <taxon>Entomophthoromycotina</taxon>
        <taxon>Entomophthoromycetes</taxon>
        <taxon>Entomophthorales</taxon>
        <taxon>Ancylistaceae</taxon>
        <taxon>Conidiobolus</taxon>
    </lineage>
</organism>
<comment type="cofactor">
    <cofactor evidence="1">
        <name>Mg(2+)</name>
        <dbReference type="ChEBI" id="CHEBI:18420"/>
    </cofactor>
</comment>
<dbReference type="GO" id="GO:0008299">
    <property type="term" value="P:isoprenoid biosynthetic process"/>
    <property type="evidence" value="ECO:0007669"/>
    <property type="project" value="UniProtKB-KW"/>
</dbReference>
<evidence type="ECO:0000256" key="2">
    <source>
        <dbReference type="ARBA" id="ARBA00006706"/>
    </source>
</evidence>
<dbReference type="Gene3D" id="1.10.600.10">
    <property type="entry name" value="Farnesyl Diphosphate Synthase"/>
    <property type="match status" value="1"/>
</dbReference>
<gene>
    <name evidence="8" type="ORF">CONCODRAFT_42498</name>
</gene>
<keyword evidence="4" id="KW-0479">Metal-binding</keyword>
<dbReference type="STRING" id="796925.A0A137NY33"/>